<dbReference type="OrthoDB" id="1523296at2"/>
<dbReference type="PANTHER" id="PTHR35564">
    <property type="match status" value="1"/>
</dbReference>
<name>A0A329BTG6_9BURK</name>
<dbReference type="RefSeq" id="WP_111933598.1">
    <property type="nucleotide sequence ID" value="NZ_CADFFP010000020.1"/>
</dbReference>
<accession>A0A329BTG6</accession>
<proteinExistence type="predicted"/>
<dbReference type="PANTHER" id="PTHR35564:SF4">
    <property type="entry name" value="CYTOPLASMIC PROTEIN"/>
    <property type="match status" value="1"/>
</dbReference>
<reference evidence="1 2" key="1">
    <citation type="submission" date="2018-06" db="EMBL/GenBank/DDBJ databases">
        <title>Genomic Encyclopedia of Type Strains, Phase III (KMG-III): the genomes of soil and plant-associated and newly described type strains.</title>
        <authorList>
            <person name="Whitman W."/>
        </authorList>
    </citation>
    <scope>NUCLEOTIDE SEQUENCE [LARGE SCALE GENOMIC DNA]</scope>
    <source>
        <strain evidence="1 2">LMG 23644</strain>
    </source>
</reference>
<evidence type="ECO:0000313" key="2">
    <source>
        <dbReference type="Proteomes" id="UP000248918"/>
    </source>
</evidence>
<evidence type="ECO:0000313" key="1">
    <source>
        <dbReference type="EMBL" id="RAS24781.1"/>
    </source>
</evidence>
<protein>
    <submittedName>
        <fullName evidence="1">Type VI secretion system protein ImpH</fullName>
    </submittedName>
</protein>
<gene>
    <name evidence="1" type="ORF">BX591_117122</name>
</gene>
<dbReference type="STRING" id="1169143.GCA_000383275_05341"/>
<dbReference type="EMBL" id="QLTK01000017">
    <property type="protein sequence ID" value="RAS24781.1"/>
    <property type="molecule type" value="Genomic_DNA"/>
</dbReference>
<sequence>MQTAQRRVDPGVVEQLLDEPHRFEFFQAVRILEKWFAQRAPSNSGNSGNLRPGEIVAQRIAFRNTLSMSFPPSEIHDAQSYGGEGAPLKDKAQRSEALADGSLEKVDITPAFFGLLGGQGALPLHYTEQIVAREHIKRDRAAREFFDVFSNRATALFYAAWKKYRLPFHYELDRDERYLPLLLALAGVADDDTRNSLQSGEGALFDEAIAGYALAARHRPVSAAYLQRTLSEYFKVRVRVEQFVGKWYDVPPDQLTVLGSVNATLGATALAGERVWQRDMRARLVIGPLDKAEYEAFLPGADRAVALERMLTLLAGVTLEYEVSLVLRRKEVGPSQLSHGARLGWDAFLCTREADRDRTDARYELHVIH</sequence>
<dbReference type="InterPro" id="IPR010732">
    <property type="entry name" value="T6SS_TssG-like"/>
</dbReference>
<dbReference type="AlphaFoldDB" id="A0A329BTG6"/>
<dbReference type="NCBIfam" id="TIGR03347">
    <property type="entry name" value="VI_chp_1"/>
    <property type="match status" value="1"/>
</dbReference>
<dbReference type="Proteomes" id="UP000248918">
    <property type="component" value="Unassembled WGS sequence"/>
</dbReference>
<dbReference type="Pfam" id="PF06996">
    <property type="entry name" value="T6SS_TssG"/>
    <property type="match status" value="1"/>
</dbReference>
<organism evidence="1 2">
    <name type="scientific">Paraburkholderia bryophila</name>
    <dbReference type="NCBI Taxonomy" id="420952"/>
    <lineage>
        <taxon>Bacteria</taxon>
        <taxon>Pseudomonadati</taxon>
        <taxon>Pseudomonadota</taxon>
        <taxon>Betaproteobacteria</taxon>
        <taxon>Burkholderiales</taxon>
        <taxon>Burkholderiaceae</taxon>
        <taxon>Paraburkholderia</taxon>
    </lineage>
</organism>
<comment type="caution">
    <text evidence="1">The sequence shown here is derived from an EMBL/GenBank/DDBJ whole genome shotgun (WGS) entry which is preliminary data.</text>
</comment>